<feature type="non-terminal residue" evidence="1">
    <location>
        <position position="1"/>
    </location>
</feature>
<evidence type="ECO:0000313" key="1">
    <source>
        <dbReference type="EMBL" id="MDK2123926.1"/>
    </source>
</evidence>
<organism evidence="1 2">
    <name type="scientific">Parachitinimonas caeni</name>
    <dbReference type="NCBI Taxonomy" id="3031301"/>
    <lineage>
        <taxon>Bacteria</taxon>
        <taxon>Pseudomonadati</taxon>
        <taxon>Pseudomonadota</taxon>
        <taxon>Betaproteobacteria</taxon>
        <taxon>Neisseriales</taxon>
        <taxon>Chitinibacteraceae</taxon>
        <taxon>Parachitinimonas</taxon>
    </lineage>
</organism>
<dbReference type="EMBL" id="JARRAF010000007">
    <property type="protein sequence ID" value="MDK2123926.1"/>
    <property type="molecule type" value="Genomic_DNA"/>
</dbReference>
<evidence type="ECO:0000313" key="2">
    <source>
        <dbReference type="Proteomes" id="UP001172778"/>
    </source>
</evidence>
<proteinExistence type="predicted"/>
<name>A0ABT7DV56_9NEIS</name>
<keyword evidence="2" id="KW-1185">Reference proteome</keyword>
<gene>
    <name evidence="1" type="ORF">PZA18_07670</name>
</gene>
<accession>A0ABT7DV56</accession>
<protein>
    <submittedName>
        <fullName evidence="1">IS481 family transposase</fullName>
    </submittedName>
</protein>
<sequence>TRFASAAELETTLRDYLIAYNHHIPQKALNFLSPIEAMKQWQVKQPDLFTRKVYKQAEPDT</sequence>
<reference evidence="1" key="1">
    <citation type="submission" date="2023-03" db="EMBL/GenBank/DDBJ databases">
        <title>Chitinimonas shenzhenensis gen. nov., sp. nov., a novel member of family Burkholderiaceae isolated from activated sludge collected in Shen Zhen, China.</title>
        <authorList>
            <person name="Wang X."/>
        </authorList>
    </citation>
    <scope>NUCLEOTIDE SEQUENCE</scope>
    <source>
        <strain evidence="1">DQS-5</strain>
    </source>
</reference>
<dbReference type="Proteomes" id="UP001172778">
    <property type="component" value="Unassembled WGS sequence"/>
</dbReference>
<comment type="caution">
    <text evidence="1">The sequence shown here is derived from an EMBL/GenBank/DDBJ whole genome shotgun (WGS) entry which is preliminary data.</text>
</comment>